<dbReference type="Proteomes" id="UP000320679">
    <property type="component" value="Unassembled WGS sequence"/>
</dbReference>
<dbReference type="GO" id="GO:0055085">
    <property type="term" value="P:transmembrane transport"/>
    <property type="evidence" value="ECO:0007669"/>
    <property type="project" value="InterPro"/>
</dbReference>
<comment type="caution">
    <text evidence="9">The sequence shown here is derived from an EMBL/GenBank/DDBJ whole genome shotgun (WGS) entry which is preliminary data.</text>
</comment>
<proteinExistence type="inferred from homology"/>
<comment type="subcellular location">
    <subcellularLocation>
        <location evidence="1 7">Cell membrane</location>
        <topology evidence="1 7">Multi-pass membrane protein</topology>
    </subcellularLocation>
</comment>
<evidence type="ECO:0000256" key="7">
    <source>
        <dbReference type="RuleBase" id="RU363032"/>
    </source>
</evidence>
<evidence type="ECO:0000256" key="5">
    <source>
        <dbReference type="ARBA" id="ARBA00022989"/>
    </source>
</evidence>
<feature type="transmembrane region" description="Helical" evidence="7">
    <location>
        <begin position="12"/>
        <end position="29"/>
    </location>
</feature>
<name>A0A523UZF8_UNCAE</name>
<reference evidence="9 10" key="1">
    <citation type="submission" date="2019-03" db="EMBL/GenBank/DDBJ databases">
        <title>Metabolic potential of uncultured bacteria and archaea associated with petroleum seepage in deep-sea sediments.</title>
        <authorList>
            <person name="Dong X."/>
            <person name="Hubert C."/>
        </authorList>
    </citation>
    <scope>NUCLEOTIDE SEQUENCE [LARGE SCALE GENOMIC DNA]</scope>
    <source>
        <strain evidence="9">E29_bin78</strain>
    </source>
</reference>
<gene>
    <name evidence="9" type="ORF">E3J59_01625</name>
</gene>
<keyword evidence="5 7" id="KW-1133">Transmembrane helix</keyword>
<dbReference type="AlphaFoldDB" id="A0A523UZF8"/>
<organism evidence="9 10">
    <name type="scientific">Aerophobetes bacterium</name>
    <dbReference type="NCBI Taxonomy" id="2030807"/>
    <lineage>
        <taxon>Bacteria</taxon>
        <taxon>Candidatus Aerophobota</taxon>
    </lineage>
</organism>
<dbReference type="PANTHER" id="PTHR30465:SF55">
    <property type="entry name" value="OLIGOPEPTIDE ABC TRANSPORTER, PERMEASE PROTEIN"/>
    <property type="match status" value="1"/>
</dbReference>
<evidence type="ECO:0000256" key="2">
    <source>
        <dbReference type="ARBA" id="ARBA00022448"/>
    </source>
</evidence>
<evidence type="ECO:0000256" key="4">
    <source>
        <dbReference type="ARBA" id="ARBA00022692"/>
    </source>
</evidence>
<keyword evidence="4 7" id="KW-0812">Transmembrane</keyword>
<evidence type="ECO:0000313" key="9">
    <source>
        <dbReference type="EMBL" id="TET47819.1"/>
    </source>
</evidence>
<dbReference type="PANTHER" id="PTHR30465">
    <property type="entry name" value="INNER MEMBRANE ABC TRANSPORTER"/>
    <property type="match status" value="1"/>
</dbReference>
<comment type="similarity">
    <text evidence="7">Belongs to the binding-protein-dependent transport system permease family.</text>
</comment>
<keyword evidence="3" id="KW-1003">Cell membrane</keyword>
<keyword evidence="2 7" id="KW-0813">Transport</keyword>
<dbReference type="EMBL" id="SOJK01000073">
    <property type="protein sequence ID" value="TET47819.1"/>
    <property type="molecule type" value="Genomic_DNA"/>
</dbReference>
<dbReference type="Pfam" id="PF00528">
    <property type="entry name" value="BPD_transp_1"/>
    <property type="match status" value="1"/>
</dbReference>
<feature type="transmembrane region" description="Helical" evidence="7">
    <location>
        <begin position="158"/>
        <end position="179"/>
    </location>
</feature>
<feature type="transmembrane region" description="Helical" evidence="7">
    <location>
        <begin position="199"/>
        <end position="219"/>
    </location>
</feature>
<accession>A0A523UZF8</accession>
<dbReference type="InterPro" id="IPR000515">
    <property type="entry name" value="MetI-like"/>
</dbReference>
<evidence type="ECO:0000256" key="3">
    <source>
        <dbReference type="ARBA" id="ARBA00022475"/>
    </source>
</evidence>
<feature type="domain" description="ABC transmembrane type-1" evidence="8">
    <location>
        <begin position="109"/>
        <end position="326"/>
    </location>
</feature>
<dbReference type="Gene3D" id="1.10.3720.10">
    <property type="entry name" value="MetI-like"/>
    <property type="match status" value="1"/>
</dbReference>
<sequence>MRFVIGYLLPRLLQYVWVIILGITIVFFIPRLAGQDPILEKIAQIQSQGAYLGPAAVESLIETYKELYGLKGTLFNQYVSMWKRLFTFDFGPSFFQYPTPVSELLGIYLPWTIGLLLTSTLLAWILGNVIGAVAGYFSHRRWSKSLDIMVMIIRPIPHYIFGVLILILFAYVWKLFPAGGAGMLGGRKAVFNLSFILDVLYHSFLPALALTILGGAVWFQQMKLLVQNVKNEDFVQYAKAGGVKEQLIVSRYVFPNAMLPQITQLALLFGQIFSGALIIEMVFSYPGIGLLLYMAVTRGDYNLIMGITVLSILTISTAVLILDLLYPLLDPRIRHR</sequence>
<dbReference type="PROSITE" id="PS50928">
    <property type="entry name" value="ABC_TM1"/>
    <property type="match status" value="1"/>
</dbReference>
<dbReference type="InterPro" id="IPR035906">
    <property type="entry name" value="MetI-like_sf"/>
</dbReference>
<dbReference type="CDD" id="cd06261">
    <property type="entry name" value="TM_PBP2"/>
    <property type="match status" value="1"/>
</dbReference>
<feature type="transmembrane region" description="Helical" evidence="7">
    <location>
        <begin position="265"/>
        <end position="283"/>
    </location>
</feature>
<evidence type="ECO:0000256" key="6">
    <source>
        <dbReference type="ARBA" id="ARBA00023136"/>
    </source>
</evidence>
<feature type="transmembrane region" description="Helical" evidence="7">
    <location>
        <begin position="303"/>
        <end position="326"/>
    </location>
</feature>
<feature type="transmembrane region" description="Helical" evidence="7">
    <location>
        <begin position="108"/>
        <end position="137"/>
    </location>
</feature>
<protein>
    <submittedName>
        <fullName evidence="9">ABC transporter permease</fullName>
    </submittedName>
</protein>
<evidence type="ECO:0000259" key="8">
    <source>
        <dbReference type="PROSITE" id="PS50928"/>
    </source>
</evidence>
<dbReference type="SUPFAM" id="SSF161098">
    <property type="entry name" value="MetI-like"/>
    <property type="match status" value="1"/>
</dbReference>
<evidence type="ECO:0000313" key="10">
    <source>
        <dbReference type="Proteomes" id="UP000320679"/>
    </source>
</evidence>
<keyword evidence="6 7" id="KW-0472">Membrane</keyword>
<dbReference type="GO" id="GO:0005886">
    <property type="term" value="C:plasma membrane"/>
    <property type="evidence" value="ECO:0007669"/>
    <property type="project" value="UniProtKB-SubCell"/>
</dbReference>
<evidence type="ECO:0000256" key="1">
    <source>
        <dbReference type="ARBA" id="ARBA00004651"/>
    </source>
</evidence>